<accession>A0A9P0P331</accession>
<gene>
    <name evidence="2" type="ORF">ACAOBT_LOCUS5182</name>
</gene>
<organism evidence="2 3">
    <name type="scientific">Acanthoscelides obtectus</name>
    <name type="common">Bean weevil</name>
    <name type="synonym">Bruchus obtectus</name>
    <dbReference type="NCBI Taxonomy" id="200917"/>
    <lineage>
        <taxon>Eukaryota</taxon>
        <taxon>Metazoa</taxon>
        <taxon>Ecdysozoa</taxon>
        <taxon>Arthropoda</taxon>
        <taxon>Hexapoda</taxon>
        <taxon>Insecta</taxon>
        <taxon>Pterygota</taxon>
        <taxon>Neoptera</taxon>
        <taxon>Endopterygota</taxon>
        <taxon>Coleoptera</taxon>
        <taxon>Polyphaga</taxon>
        <taxon>Cucujiformia</taxon>
        <taxon>Chrysomeloidea</taxon>
        <taxon>Chrysomelidae</taxon>
        <taxon>Bruchinae</taxon>
        <taxon>Bruchini</taxon>
        <taxon>Acanthoscelides</taxon>
    </lineage>
</organism>
<name>A0A9P0P331_ACAOB</name>
<evidence type="ECO:0000256" key="1">
    <source>
        <dbReference type="SAM" id="MobiDB-lite"/>
    </source>
</evidence>
<dbReference type="EMBL" id="CAKOFQ010006707">
    <property type="protein sequence ID" value="CAH1963410.1"/>
    <property type="molecule type" value="Genomic_DNA"/>
</dbReference>
<dbReference type="AlphaFoldDB" id="A0A9P0P331"/>
<reference evidence="2" key="1">
    <citation type="submission" date="2022-03" db="EMBL/GenBank/DDBJ databases">
        <authorList>
            <person name="Sayadi A."/>
        </authorList>
    </citation>
    <scope>NUCLEOTIDE SEQUENCE</scope>
</reference>
<comment type="caution">
    <text evidence="2">The sequence shown here is derived from an EMBL/GenBank/DDBJ whole genome shotgun (WGS) entry which is preliminary data.</text>
</comment>
<evidence type="ECO:0000313" key="3">
    <source>
        <dbReference type="Proteomes" id="UP001152888"/>
    </source>
</evidence>
<evidence type="ECO:0000313" key="2">
    <source>
        <dbReference type="EMBL" id="CAH1963410.1"/>
    </source>
</evidence>
<keyword evidence="3" id="KW-1185">Reference proteome</keyword>
<sequence length="116" mass="12771">MDETPELTSIFPDDRSFSGDSSPKGRSLPQTPAYQDNPGAGHRVAGGRSLCGPCHRKLVLSTRSPQHVYIRYDTCPEQSANGSHTCMCDMYVTCGLFMGQEMQPDQGLKLLYAELE</sequence>
<feature type="region of interest" description="Disordered" evidence="1">
    <location>
        <begin position="1"/>
        <end position="42"/>
    </location>
</feature>
<proteinExistence type="predicted"/>
<protein>
    <submittedName>
        <fullName evidence="2">Uncharacterized protein</fullName>
    </submittedName>
</protein>
<dbReference type="Proteomes" id="UP001152888">
    <property type="component" value="Unassembled WGS sequence"/>
</dbReference>